<reference evidence="1" key="1">
    <citation type="submission" date="2018-05" db="EMBL/GenBank/DDBJ databases">
        <authorList>
            <person name="Lanie J.A."/>
            <person name="Ng W.-L."/>
            <person name="Kazmierczak K.M."/>
            <person name="Andrzejewski T.M."/>
            <person name="Davidsen T.M."/>
            <person name="Wayne K.J."/>
            <person name="Tettelin H."/>
            <person name="Glass J.I."/>
            <person name="Rusch D."/>
            <person name="Podicherti R."/>
            <person name="Tsui H.-C.T."/>
            <person name="Winkler M.E."/>
        </authorList>
    </citation>
    <scope>NUCLEOTIDE SEQUENCE</scope>
</reference>
<feature type="non-terminal residue" evidence="1">
    <location>
        <position position="66"/>
    </location>
</feature>
<protein>
    <recommendedName>
        <fullName evidence="2">Methyltransferase type 11 domain-containing protein</fullName>
    </recommendedName>
</protein>
<evidence type="ECO:0008006" key="2">
    <source>
        <dbReference type="Google" id="ProtNLM"/>
    </source>
</evidence>
<dbReference type="InterPro" id="IPR029063">
    <property type="entry name" value="SAM-dependent_MTases_sf"/>
</dbReference>
<dbReference type="AlphaFoldDB" id="A0A382Z3D8"/>
<sequence>MPDPEEAIRHCYSTWGQSYYEDYYSDKAAYPPVHQDIIRSELKRNGTKTLLDAGCGPASILRDLTE</sequence>
<dbReference type="SUPFAM" id="SSF53335">
    <property type="entry name" value="S-adenosyl-L-methionine-dependent methyltransferases"/>
    <property type="match status" value="1"/>
</dbReference>
<gene>
    <name evidence="1" type="ORF">METZ01_LOCUS442870</name>
</gene>
<organism evidence="1">
    <name type="scientific">marine metagenome</name>
    <dbReference type="NCBI Taxonomy" id="408172"/>
    <lineage>
        <taxon>unclassified sequences</taxon>
        <taxon>metagenomes</taxon>
        <taxon>ecological metagenomes</taxon>
    </lineage>
</organism>
<proteinExistence type="predicted"/>
<accession>A0A382Z3D8</accession>
<evidence type="ECO:0000313" key="1">
    <source>
        <dbReference type="EMBL" id="SVD90016.1"/>
    </source>
</evidence>
<name>A0A382Z3D8_9ZZZZ</name>
<dbReference type="EMBL" id="UINC01180689">
    <property type="protein sequence ID" value="SVD90016.1"/>
    <property type="molecule type" value="Genomic_DNA"/>
</dbReference>